<dbReference type="OrthoDB" id="9757969at2"/>
<dbReference type="EMBL" id="SZPX01000007">
    <property type="protein sequence ID" value="TKI68583.1"/>
    <property type="molecule type" value="Genomic_DNA"/>
</dbReference>
<dbReference type="PANTHER" id="PTHR30441">
    <property type="entry name" value="DUF748 DOMAIN-CONTAINING PROTEIN"/>
    <property type="match status" value="1"/>
</dbReference>
<keyword evidence="1" id="KW-1133">Transmembrane helix</keyword>
<proteinExistence type="predicted"/>
<dbReference type="InterPro" id="IPR052894">
    <property type="entry name" value="AsmA-related"/>
</dbReference>
<dbReference type="Proteomes" id="UP000309561">
    <property type="component" value="Unassembled WGS sequence"/>
</dbReference>
<reference evidence="2 3" key="1">
    <citation type="submission" date="2019-04" db="EMBL/GenBank/DDBJ databases">
        <title>Sulfurimonas crateris sp. nov. a facultative anaerobic sulfur-oxidizing chemolithautotrophic bacterium isolated from a terrestrial mud vulcano.</title>
        <authorList>
            <person name="Ratnikova N.M."/>
            <person name="Slobodkin A.I."/>
            <person name="Merkel A.Y."/>
            <person name="Novikov A."/>
            <person name="Bonch-Osmolovskaya E.A."/>
            <person name="Slobodkina G.B."/>
        </authorList>
    </citation>
    <scope>NUCLEOTIDE SEQUENCE [LARGE SCALE GENOMIC DNA]</scope>
    <source>
        <strain evidence="2 3">SN118</strain>
    </source>
</reference>
<keyword evidence="1" id="KW-0472">Membrane</keyword>
<sequence>MYKKILGVAFILYTLFGFILLPLIIKSQIEDIAAQETNSKLYIDDVYFNPFNFKIQLSGIVLETLEKEQIASLDMLLIDLEPHSLFMAALHIKSVIFQRPQISISHYKNGLFNFSKIIKERADEPADEVNKEPLRLPRVIFDTLMVDNGSVSYEDFNPSSKFELTLTPISFKLTDIDTKDIASSDASLRFNTALSDGGEVAFRGDVLSLSPLKLEGNLKLDAVKLYTNWKYIQDKTGIEIADGAIYMSADYYLNLDDLNATKIDNANLRLANLRVKPQAKNEDILKLLALNVDGVIVKPMMQDVYVKSIELEQLSAEIKRDKEGKIDWIGYLQPQTPALEEKVSQKETNTAEKSAKWNTKIDDVSLKNIAVILHDKSIEPSVKITLDKIELYAKNISSKEGSRFTYDMALRVNGKGGIRSKGDIKHTPLEQKGSLELKKIALKDFTPYLQEAAYIKIDDGALNIVAKTAYKQKDAKDDIRVDGNLKIDDFLLNESRDGAKLASFKTADIKSFSFKSDPNSLQIDELLLDSLYVDAVINRDKSMNFSKLAKESQSKEAAKKEEQTQSKDGKDSFAFNLLKLRITNSSAHFADYSLPIDFKTFIHDLNGEIHAISNVKGEVSDIDIDGVVDEYGSTKLKGSLNSSDVKSYLDIDFNFKNLDLSSVSGYSAEFAGYKIDKGKLFLDLKYNIENSELKSKNSIIIRNIELGDTIEDENITKLPLGFAIALLEDKDGVIDIDLPIEGNIDKPDFKYGALIVKTLANLIVKAVASPFKFLGAMMGIDAEKLKTLEFEAGEAILLPPQREKLDNLADILVKKPKLSLALTSTFDKELDLRALKAKKLDQKVFEISKEEHPTTKVLQKIYAKAGGDVDGLKESIEKSAKEGMFDIEYKKALYERCVDIQNVDRSELEDLANTRADAVQTYLSATKGVDAKALHRKDIKEISGSKSDVISSELEIELK</sequence>
<dbReference type="InterPro" id="IPR008023">
    <property type="entry name" value="DUF748"/>
</dbReference>
<keyword evidence="3" id="KW-1185">Reference proteome</keyword>
<protein>
    <submittedName>
        <fullName evidence="2">DUF748 domain-containing protein</fullName>
    </submittedName>
</protein>
<dbReference type="PANTHER" id="PTHR30441:SF8">
    <property type="entry name" value="DUF748 DOMAIN-CONTAINING PROTEIN"/>
    <property type="match status" value="1"/>
</dbReference>
<feature type="transmembrane region" description="Helical" evidence="1">
    <location>
        <begin position="5"/>
        <end position="25"/>
    </location>
</feature>
<evidence type="ECO:0000256" key="1">
    <source>
        <dbReference type="SAM" id="Phobius"/>
    </source>
</evidence>
<dbReference type="RefSeq" id="WP_137014537.1">
    <property type="nucleotide sequence ID" value="NZ_SZPX01000007.1"/>
</dbReference>
<gene>
    <name evidence="2" type="ORF">FCU45_09160</name>
</gene>
<dbReference type="AlphaFoldDB" id="A0A4V5TN37"/>
<keyword evidence="1" id="KW-0812">Transmembrane</keyword>
<dbReference type="Pfam" id="PF05359">
    <property type="entry name" value="DUF748"/>
    <property type="match status" value="2"/>
</dbReference>
<name>A0A4V5TN37_9BACT</name>
<dbReference type="GO" id="GO:0005886">
    <property type="term" value="C:plasma membrane"/>
    <property type="evidence" value="ECO:0007669"/>
    <property type="project" value="TreeGrafter"/>
</dbReference>
<organism evidence="2 3">
    <name type="scientific">Sulfurimonas crateris</name>
    <dbReference type="NCBI Taxonomy" id="2574727"/>
    <lineage>
        <taxon>Bacteria</taxon>
        <taxon>Pseudomonadati</taxon>
        <taxon>Campylobacterota</taxon>
        <taxon>Epsilonproteobacteria</taxon>
        <taxon>Campylobacterales</taxon>
        <taxon>Sulfurimonadaceae</taxon>
        <taxon>Sulfurimonas</taxon>
    </lineage>
</organism>
<dbReference type="GO" id="GO:0090313">
    <property type="term" value="P:regulation of protein targeting to membrane"/>
    <property type="evidence" value="ECO:0007669"/>
    <property type="project" value="TreeGrafter"/>
</dbReference>
<evidence type="ECO:0000313" key="3">
    <source>
        <dbReference type="Proteomes" id="UP000309561"/>
    </source>
</evidence>
<accession>A0A4V5TN37</accession>
<comment type="caution">
    <text evidence="2">The sequence shown here is derived from an EMBL/GenBank/DDBJ whole genome shotgun (WGS) entry which is preliminary data.</text>
</comment>
<evidence type="ECO:0000313" key="2">
    <source>
        <dbReference type="EMBL" id="TKI68583.1"/>
    </source>
</evidence>